<dbReference type="Proteomes" id="UP000242699">
    <property type="component" value="Unassembled WGS sequence"/>
</dbReference>
<reference evidence="2 3" key="1">
    <citation type="journal article" date="2014" name="BMC Genomics">
        <title>Comparison of environmental and isolate Sulfobacillus genomes reveals diverse carbon, sulfur, nitrogen, and hydrogen metabolisms.</title>
        <authorList>
            <person name="Justice N.B."/>
            <person name="Norman A."/>
            <person name="Brown C.T."/>
            <person name="Singh A."/>
            <person name="Thomas B.C."/>
            <person name="Banfield J.F."/>
        </authorList>
    </citation>
    <scope>NUCLEOTIDE SEQUENCE [LARGE SCALE GENOMIC DNA]</scope>
    <source>
        <strain evidence="2">AMDSBA1</strain>
    </source>
</reference>
<dbReference type="EMBL" id="PXYT01000022">
    <property type="protein sequence ID" value="PSR28038.1"/>
    <property type="molecule type" value="Genomic_DNA"/>
</dbReference>
<feature type="chain" id="PRO_5038774528" evidence="1">
    <location>
        <begin position="26"/>
        <end position="198"/>
    </location>
</feature>
<keyword evidence="1" id="KW-0732">Signal</keyword>
<dbReference type="SMART" id="SM00028">
    <property type="entry name" value="TPR"/>
    <property type="match status" value="2"/>
</dbReference>
<name>A0A2T2X0N9_9FIRM</name>
<dbReference type="InterPro" id="IPR011990">
    <property type="entry name" value="TPR-like_helical_dom_sf"/>
</dbReference>
<evidence type="ECO:0000256" key="1">
    <source>
        <dbReference type="SAM" id="SignalP"/>
    </source>
</evidence>
<gene>
    <name evidence="2" type="ORF">C7B43_10800</name>
</gene>
<dbReference type="SUPFAM" id="SSF48452">
    <property type="entry name" value="TPR-like"/>
    <property type="match status" value="1"/>
</dbReference>
<dbReference type="AlphaFoldDB" id="A0A2T2X0N9"/>
<comment type="caution">
    <text evidence="2">The sequence shown here is derived from an EMBL/GenBank/DDBJ whole genome shotgun (WGS) entry which is preliminary data.</text>
</comment>
<dbReference type="Gene3D" id="1.25.40.10">
    <property type="entry name" value="Tetratricopeptide repeat domain"/>
    <property type="match status" value="1"/>
</dbReference>
<dbReference type="InterPro" id="IPR019734">
    <property type="entry name" value="TPR_rpt"/>
</dbReference>
<dbReference type="PROSITE" id="PS51257">
    <property type="entry name" value="PROKAR_LIPOPROTEIN"/>
    <property type="match status" value="1"/>
</dbReference>
<accession>A0A2T2X0N9</accession>
<sequence length="198" mass="21619">MKTWHSVTVAVLSAGLVAGCGQSQASGHAKAAKSTQATSQSASSASPTRVFRLGTAPYRGQKNLQKYETEAKVHSGSYQAQIYAGTAASVNNQPSLAIQYWKKAIQVDPHKGNAYEYIGNIYLEDYNNPQEALVWYKKAITYGPSYNFGWYRVVQLEVHFGHMTAAKKYAAEAAKVLPAGNKILKDLEKFVAPKTPKS</sequence>
<evidence type="ECO:0000313" key="2">
    <source>
        <dbReference type="EMBL" id="PSR28038.1"/>
    </source>
</evidence>
<organism evidence="2 3">
    <name type="scientific">Sulfobacillus benefaciens</name>
    <dbReference type="NCBI Taxonomy" id="453960"/>
    <lineage>
        <taxon>Bacteria</taxon>
        <taxon>Bacillati</taxon>
        <taxon>Bacillota</taxon>
        <taxon>Clostridia</taxon>
        <taxon>Eubacteriales</taxon>
        <taxon>Clostridiales Family XVII. Incertae Sedis</taxon>
        <taxon>Sulfobacillus</taxon>
    </lineage>
</organism>
<protein>
    <submittedName>
        <fullName evidence="2">Uncharacterized protein</fullName>
    </submittedName>
</protein>
<feature type="signal peptide" evidence="1">
    <location>
        <begin position="1"/>
        <end position="25"/>
    </location>
</feature>
<proteinExistence type="predicted"/>
<evidence type="ECO:0000313" key="3">
    <source>
        <dbReference type="Proteomes" id="UP000242699"/>
    </source>
</evidence>